<keyword evidence="3" id="KW-1185">Reference proteome</keyword>
<dbReference type="STRING" id="555875.SAMN04488124_0423"/>
<feature type="transmembrane region" description="Helical" evidence="1">
    <location>
        <begin position="83"/>
        <end position="106"/>
    </location>
</feature>
<gene>
    <name evidence="2" type="ORF">SAMN04488124_0423</name>
</gene>
<evidence type="ECO:0000313" key="3">
    <source>
        <dbReference type="Proteomes" id="UP000243250"/>
    </source>
</evidence>
<proteinExistence type="predicted"/>
<reference evidence="3" key="1">
    <citation type="submission" date="2016-10" db="EMBL/GenBank/DDBJ databases">
        <authorList>
            <person name="Varghese N."/>
            <person name="Submissions S."/>
        </authorList>
    </citation>
    <scope>NUCLEOTIDE SEQUENCE [LARGE SCALE GENOMIC DNA]</scope>
    <source>
        <strain evidence="3">CGMCC 1.8711</strain>
    </source>
</reference>
<accession>A0A1I6FW73</accession>
<dbReference type="EMBL" id="FOYS01000001">
    <property type="protein sequence ID" value="SFR34212.1"/>
    <property type="molecule type" value="Genomic_DNA"/>
</dbReference>
<organism evidence="2 3">
    <name type="scientific">Halogeometricum limi</name>
    <dbReference type="NCBI Taxonomy" id="555875"/>
    <lineage>
        <taxon>Archaea</taxon>
        <taxon>Methanobacteriati</taxon>
        <taxon>Methanobacteriota</taxon>
        <taxon>Stenosarchaea group</taxon>
        <taxon>Halobacteria</taxon>
        <taxon>Halobacteriales</taxon>
        <taxon>Haloferacaceae</taxon>
        <taxon>Halogeometricum</taxon>
    </lineage>
</organism>
<dbReference type="RefSeq" id="WP_089876318.1">
    <property type="nucleotide sequence ID" value="NZ_FOYS01000001.1"/>
</dbReference>
<dbReference type="Proteomes" id="UP000243250">
    <property type="component" value="Unassembled WGS sequence"/>
</dbReference>
<sequence length="140" mass="15761">MLYIVSISGFVMGANMGYTATSLEEATLNEPVVEEMRVTPEEMSERESQQERVVESLLPFDFDADAVLLEEPDWLERAIQTKVAAITNQFISVAVAVANAAGVFFFRNSWIPQFVPKVMMYAGMASVLAWPVIEMRRFSR</sequence>
<evidence type="ECO:0000256" key="1">
    <source>
        <dbReference type="SAM" id="Phobius"/>
    </source>
</evidence>
<feature type="transmembrane region" description="Helical" evidence="1">
    <location>
        <begin position="118"/>
        <end position="135"/>
    </location>
</feature>
<evidence type="ECO:0000313" key="2">
    <source>
        <dbReference type="EMBL" id="SFR34212.1"/>
    </source>
</evidence>
<keyword evidence="1" id="KW-1133">Transmembrane helix</keyword>
<keyword evidence="1" id="KW-0472">Membrane</keyword>
<name>A0A1I6FW73_9EURY</name>
<keyword evidence="1" id="KW-0812">Transmembrane</keyword>
<dbReference type="AlphaFoldDB" id="A0A1I6FW73"/>
<protein>
    <submittedName>
        <fullName evidence="2">Uncharacterized protein</fullName>
    </submittedName>
</protein>